<dbReference type="FunCoup" id="A0A1S3IDQ9">
    <property type="interactions" value="479"/>
</dbReference>
<dbReference type="RefSeq" id="XP_013395991.1">
    <property type="nucleotide sequence ID" value="XM_013540537.1"/>
</dbReference>
<name>A0A1S3IDQ9_LINAN</name>
<evidence type="ECO:0000256" key="5">
    <source>
        <dbReference type="ARBA" id="ARBA00023239"/>
    </source>
</evidence>
<proteinExistence type="inferred from homology"/>
<keyword evidence="3 11" id="KW-0663">Pyridoxal phosphate</keyword>
<evidence type="ECO:0000256" key="9">
    <source>
        <dbReference type="ARBA" id="ARBA00046672"/>
    </source>
</evidence>
<dbReference type="Gene3D" id="3.20.20.10">
    <property type="entry name" value="Alanine racemase"/>
    <property type="match status" value="1"/>
</dbReference>
<dbReference type="Proteomes" id="UP000085678">
    <property type="component" value="Unplaced"/>
</dbReference>
<organism evidence="13 14">
    <name type="scientific">Lingula anatina</name>
    <name type="common">Brachiopod</name>
    <name type="synonym">Lingula unguis</name>
    <dbReference type="NCBI Taxonomy" id="7574"/>
    <lineage>
        <taxon>Eukaryota</taxon>
        <taxon>Metazoa</taxon>
        <taxon>Spiralia</taxon>
        <taxon>Lophotrochozoa</taxon>
        <taxon>Brachiopoda</taxon>
        <taxon>Linguliformea</taxon>
        <taxon>Lingulata</taxon>
        <taxon>Lingulida</taxon>
        <taxon>Linguloidea</taxon>
        <taxon>Lingulidae</taxon>
        <taxon>Lingula</taxon>
    </lineage>
</organism>
<evidence type="ECO:0000259" key="12">
    <source>
        <dbReference type="Pfam" id="PF02784"/>
    </source>
</evidence>
<keyword evidence="13" id="KW-1185">Reference proteome</keyword>
<dbReference type="InterPro" id="IPR022653">
    <property type="entry name" value="De-COase2_pyr-phos_BS"/>
</dbReference>
<dbReference type="GO" id="GO:0033387">
    <property type="term" value="P:putrescine biosynthetic process from arginine, via ornithine"/>
    <property type="evidence" value="ECO:0007669"/>
    <property type="project" value="TreeGrafter"/>
</dbReference>
<dbReference type="PROSITE" id="PS00878">
    <property type="entry name" value="ODR_DC_2_1"/>
    <property type="match status" value="1"/>
</dbReference>
<dbReference type="PRINTS" id="PR01182">
    <property type="entry name" value="ORNDCRBXLASE"/>
</dbReference>
<comment type="catalytic activity">
    <reaction evidence="10">
        <text>L-ornithine + H(+) = putrescine + CO2</text>
        <dbReference type="Rhea" id="RHEA:22964"/>
        <dbReference type="ChEBI" id="CHEBI:15378"/>
        <dbReference type="ChEBI" id="CHEBI:16526"/>
        <dbReference type="ChEBI" id="CHEBI:46911"/>
        <dbReference type="ChEBI" id="CHEBI:326268"/>
        <dbReference type="EC" id="4.1.1.17"/>
    </reaction>
</comment>
<accession>A0A1S3IDQ9</accession>
<dbReference type="GO" id="GO:0005737">
    <property type="term" value="C:cytoplasm"/>
    <property type="evidence" value="ECO:0007669"/>
    <property type="project" value="TreeGrafter"/>
</dbReference>
<dbReference type="Pfam" id="PF02784">
    <property type="entry name" value="Orn_Arg_deC_N"/>
    <property type="match status" value="1"/>
</dbReference>
<reference evidence="14" key="1">
    <citation type="submission" date="2025-08" db="UniProtKB">
        <authorList>
            <consortium name="RefSeq"/>
        </authorList>
    </citation>
    <scope>IDENTIFICATION</scope>
    <source>
        <tissue evidence="14">Gonads</tissue>
    </source>
</reference>
<keyword evidence="5" id="KW-0456">Lyase</keyword>
<comment type="cofactor">
    <cofactor evidence="1 11">
        <name>pyridoxal 5'-phosphate</name>
        <dbReference type="ChEBI" id="CHEBI:597326"/>
    </cofactor>
</comment>
<dbReference type="InterPro" id="IPR002433">
    <property type="entry name" value="Orn_de-COase"/>
</dbReference>
<evidence type="ECO:0000256" key="3">
    <source>
        <dbReference type="ARBA" id="ARBA00022898"/>
    </source>
</evidence>
<dbReference type="InterPro" id="IPR022644">
    <property type="entry name" value="De-COase2_N"/>
</dbReference>
<evidence type="ECO:0000256" key="4">
    <source>
        <dbReference type="ARBA" id="ARBA00023115"/>
    </source>
</evidence>
<dbReference type="GO" id="GO:0004586">
    <property type="term" value="F:ornithine decarboxylase activity"/>
    <property type="evidence" value="ECO:0007669"/>
    <property type="project" value="UniProtKB-EC"/>
</dbReference>
<comment type="pathway">
    <text evidence="6">Amine and polyamine biosynthesis; putrescine biosynthesis via L-ornithine pathway; putrescine from L-ornithine: step 1/1.</text>
</comment>
<feature type="modified residue" description="N6-(pyridoxal phosphate)lysine" evidence="11">
    <location>
        <position position="69"/>
    </location>
</feature>
<comment type="function">
    <text evidence="8">Catalyzes the first and rate-limiting step of polyamine biosynthesis that converts ornithine into putrescine, which is the precursor for the polyamines, spermidine and spermine. Polyamines are essential for cell proliferation and are implicated in cellular processes, ranging from DNA replication to apoptosis.</text>
</comment>
<dbReference type="CDD" id="cd00622">
    <property type="entry name" value="PLPDE_III_ODC"/>
    <property type="match status" value="1"/>
</dbReference>
<dbReference type="GeneID" id="106163068"/>
<comment type="similarity">
    <text evidence="2">Belongs to the Orn/Lys/Arg decarboxylase class-II family.</text>
</comment>
<evidence type="ECO:0000256" key="10">
    <source>
        <dbReference type="ARBA" id="ARBA00049127"/>
    </source>
</evidence>
<sequence>MKITYPIKNSSHCFEVMNGMPAIKKLIASKIQEQGTEDAFFIADLGAVVEKHLEWISMMPRVLPFYAVKCNNDPGIVQFLASLGTGFDCASKAEIEQVLSLGVDPSRIIYANPCKMKSYIRFAKEKNVSLMTFDNENELQKVKAFYPEAHLVIRILPPASKAICNLGCKFGVEPEKALPLLQKAKNMGLNVVGVSFHVGSGCLEAEAFKKAISAARKVFDQAKVIGYNFNLLDIGGGFPGFDQPEINFDEVTQTINTSLDELFPDDDDLRIIAEPGRYYATSAYTLAVNVIAKREEVEAEPVEEDKARVMYYINDGVYGSFNCLLYDHAEVTPDYLKEVESKATITSSLWGPTCDGLDCILKNCAMPSLEVGEWLCFKNMGAYTLVAGSTFNGMPRPNVYYYIEDTRWLQMLVMMPSQDSIQLVLKEFDVAKPVPDLQELVVSDVKCCAPEC</sequence>
<dbReference type="InterPro" id="IPR009006">
    <property type="entry name" value="Ala_racemase/Decarboxylase_C"/>
</dbReference>
<evidence type="ECO:0000256" key="11">
    <source>
        <dbReference type="PIRSR" id="PIRSR600183-50"/>
    </source>
</evidence>
<dbReference type="Gene3D" id="2.40.37.10">
    <property type="entry name" value="Lyase, Ornithine Decarboxylase, Chain A, domain 1"/>
    <property type="match status" value="1"/>
</dbReference>
<protein>
    <recommendedName>
        <fullName evidence="7">ornithine decarboxylase</fullName>
        <ecNumber evidence="7">4.1.1.17</ecNumber>
    </recommendedName>
</protein>
<dbReference type="EC" id="4.1.1.17" evidence="7"/>
<dbReference type="PANTHER" id="PTHR11482:SF6">
    <property type="entry name" value="ORNITHINE DECARBOXYLASE 1-RELATED"/>
    <property type="match status" value="1"/>
</dbReference>
<comment type="subunit">
    <text evidence="9">Homodimer. Only the dimer is catalytically active, as the active sites are constructed of residues from both monomers.</text>
</comment>
<evidence type="ECO:0000313" key="13">
    <source>
        <dbReference type="Proteomes" id="UP000085678"/>
    </source>
</evidence>
<evidence type="ECO:0000313" key="14">
    <source>
        <dbReference type="RefSeq" id="XP_013395991.1"/>
    </source>
</evidence>
<dbReference type="STRING" id="7574.A0A1S3IDQ9"/>
<dbReference type="FunFam" id="3.20.20.10:FF:000005">
    <property type="entry name" value="Ornithine decarboxylase"/>
    <property type="match status" value="1"/>
</dbReference>
<evidence type="ECO:0000256" key="8">
    <source>
        <dbReference type="ARBA" id="ARBA00037173"/>
    </source>
</evidence>
<evidence type="ECO:0000256" key="2">
    <source>
        <dbReference type="ARBA" id="ARBA00008872"/>
    </source>
</evidence>
<dbReference type="PRINTS" id="PR01179">
    <property type="entry name" value="ODADCRBXLASE"/>
</dbReference>
<dbReference type="SUPFAM" id="SSF51419">
    <property type="entry name" value="PLP-binding barrel"/>
    <property type="match status" value="1"/>
</dbReference>
<dbReference type="InterPro" id="IPR000183">
    <property type="entry name" value="Orn/DAP/Arg_de-COase"/>
</dbReference>
<feature type="active site" description="Proton donor" evidence="11">
    <location>
        <position position="354"/>
    </location>
</feature>
<dbReference type="AlphaFoldDB" id="A0A1S3IDQ9"/>
<keyword evidence="4" id="KW-0620">Polyamine biosynthesis</keyword>
<dbReference type="FunFam" id="2.40.37.10:FF:000005">
    <property type="entry name" value="Ornithine decarboxylase"/>
    <property type="match status" value="1"/>
</dbReference>
<gene>
    <name evidence="14" type="primary">LOC106163068</name>
</gene>
<dbReference type="PANTHER" id="PTHR11482">
    <property type="entry name" value="ARGININE/DIAMINOPIMELATE/ORNITHINE DECARBOXYLASE"/>
    <property type="match status" value="1"/>
</dbReference>
<dbReference type="SUPFAM" id="SSF50621">
    <property type="entry name" value="Alanine racemase C-terminal domain-like"/>
    <property type="match status" value="1"/>
</dbReference>
<dbReference type="OrthoDB" id="5034579at2759"/>
<evidence type="ECO:0000256" key="1">
    <source>
        <dbReference type="ARBA" id="ARBA00001933"/>
    </source>
</evidence>
<feature type="domain" description="Orn/DAP/Arg decarboxylase 2 N-terminal" evidence="12">
    <location>
        <begin position="46"/>
        <end position="280"/>
    </location>
</feature>
<dbReference type="InterPro" id="IPR029066">
    <property type="entry name" value="PLP-binding_barrel"/>
</dbReference>
<dbReference type="KEGG" id="lak:106163068"/>
<dbReference type="InParanoid" id="A0A1S3IDQ9"/>
<evidence type="ECO:0000256" key="7">
    <source>
        <dbReference type="ARBA" id="ARBA00034138"/>
    </source>
</evidence>
<evidence type="ECO:0000256" key="6">
    <source>
        <dbReference type="ARBA" id="ARBA00034115"/>
    </source>
</evidence>